<dbReference type="EMBL" id="CP088295">
    <property type="protein sequence ID" value="UUY03447.1"/>
    <property type="molecule type" value="Genomic_DNA"/>
</dbReference>
<dbReference type="RefSeq" id="WP_353863952.1">
    <property type="nucleotide sequence ID" value="NZ_CP088295.1"/>
</dbReference>
<keyword evidence="2" id="KW-1185">Reference proteome</keyword>
<dbReference type="Proteomes" id="UP001058860">
    <property type="component" value="Chromosome"/>
</dbReference>
<gene>
    <name evidence="1" type="ORF">LRS13_22705</name>
</gene>
<accession>A0ABY5PFW1</accession>
<protein>
    <submittedName>
        <fullName evidence="1">Uncharacterized protein</fullName>
    </submittedName>
</protein>
<evidence type="ECO:0000313" key="2">
    <source>
        <dbReference type="Proteomes" id="UP001058860"/>
    </source>
</evidence>
<proteinExistence type="predicted"/>
<reference evidence="2" key="1">
    <citation type="submission" date="2021-11" db="EMBL/GenBank/DDBJ databases">
        <title>Cultivation dependent microbiological survey of springs from the worlds oldest radium mine currently devoted to the extraction of radon-saturated water.</title>
        <authorList>
            <person name="Kapinusova G."/>
            <person name="Smrhova T."/>
            <person name="Strejcek M."/>
            <person name="Suman J."/>
            <person name="Jani K."/>
            <person name="Pajer P."/>
            <person name="Uhlik O."/>
        </authorList>
    </citation>
    <scope>NUCLEOTIDE SEQUENCE [LARGE SCALE GENOMIC DNA]</scope>
    <source>
        <strain evidence="2">J379</strain>
    </source>
</reference>
<evidence type="ECO:0000313" key="1">
    <source>
        <dbReference type="EMBL" id="UUY03447.1"/>
    </source>
</evidence>
<sequence>MDYAEKHQRVADTFRRMVIEETAALVDAGSAKLELYDGTDHDGGELRPRRPTACGFSFCMQSAEEISFFPTAPGTDRTQTIDVYDKDPASLVSKARCYLRAFIAGRVKFTLRAGSSAGRVDLLLDDGAEVSHLYNVLVGFRVGRGAGWERYTASPYD</sequence>
<name>A0ABY5PFW1_9ACTN</name>
<organism evidence="1 2">
    <name type="scientific">Svornostia abyssi</name>
    <dbReference type="NCBI Taxonomy" id="2898438"/>
    <lineage>
        <taxon>Bacteria</taxon>
        <taxon>Bacillati</taxon>
        <taxon>Actinomycetota</taxon>
        <taxon>Thermoleophilia</taxon>
        <taxon>Solirubrobacterales</taxon>
        <taxon>Baekduiaceae</taxon>
        <taxon>Svornostia</taxon>
    </lineage>
</organism>